<dbReference type="InterPro" id="IPR000757">
    <property type="entry name" value="Beta-glucanase-like"/>
</dbReference>
<evidence type="ECO:0000313" key="7">
    <source>
        <dbReference type="Proteomes" id="UP001501496"/>
    </source>
</evidence>
<proteinExistence type="inferred from homology"/>
<gene>
    <name evidence="6" type="ORF">GCM10022291_23500</name>
</gene>
<sequence length="398" mass="44567">MIKNNLTKAFLLLLLISLFTCSNSDNDTEEKEQDTILPTLSCPTTINVTIDVFTNEAIVNYTTPIGTDNLDGVTTNQIAGLASGDSYPIGTTTNTYQAKDAAGNITTCSFDVIVTQSEASANLPYFINTNPTPTGKKWTKVENMSDEFEGITFNDAKWHRDPATDPFGWYGRPPALFDSDNVTVSDGNLNITVLKYDTPKTVKGTTWTHGGAILRSKEKAKYGMYYECRMQANKTVMSSTFWIAFLQNCNSGPVRKLELDIQECVGRVHSGTQSWAKNFANIYASNTWRHDRDCDTEVTGAKQSPAKTILSEKNNSRFFVYGCWWKSPTEILFYLDGELSHSITNPPANFDLEGHITMAIETYNWNPIEDNGGIFETGSFDDLTTKYDWVRTWKLEDN</sequence>
<feature type="domain" description="GH16" evidence="5">
    <location>
        <begin position="123"/>
        <end position="398"/>
    </location>
</feature>
<evidence type="ECO:0000313" key="6">
    <source>
        <dbReference type="EMBL" id="GAA4237238.1"/>
    </source>
</evidence>
<organism evidence="6 7">
    <name type="scientific">Postechiella marina</name>
    <dbReference type="NCBI Taxonomy" id="943941"/>
    <lineage>
        <taxon>Bacteria</taxon>
        <taxon>Pseudomonadati</taxon>
        <taxon>Bacteroidota</taxon>
        <taxon>Flavobacteriia</taxon>
        <taxon>Flavobacteriales</taxon>
        <taxon>Flavobacteriaceae</taxon>
        <taxon>Postechiella</taxon>
    </lineage>
</organism>
<dbReference type="PANTHER" id="PTHR46343:SF2">
    <property type="entry name" value="SUSHI_VON WILLEBRAND FACTOR TYPE A_EGF_PENTRAXIN DOMAIN-CONTAINING 1"/>
    <property type="match status" value="1"/>
</dbReference>
<dbReference type="RefSeq" id="WP_344788450.1">
    <property type="nucleotide sequence ID" value="NZ_BAABCA010000005.1"/>
</dbReference>
<protein>
    <recommendedName>
        <fullName evidence="8">HYR domain-containing protein</fullName>
    </recommendedName>
</protein>
<dbReference type="SUPFAM" id="SSF49899">
    <property type="entry name" value="Concanavalin A-like lectins/glucanases"/>
    <property type="match status" value="1"/>
</dbReference>
<comment type="similarity">
    <text evidence="1">Belongs to the glycosyl hydrolase 16 family.</text>
</comment>
<dbReference type="Pfam" id="PF00722">
    <property type="entry name" value="Glyco_hydro_16"/>
    <property type="match status" value="1"/>
</dbReference>
<feature type="domain" description="HYR" evidence="4">
    <location>
        <begin position="33"/>
        <end position="116"/>
    </location>
</feature>
<feature type="chain" id="PRO_5046970160" description="HYR domain-containing protein" evidence="3">
    <location>
        <begin position="25"/>
        <end position="398"/>
    </location>
</feature>
<dbReference type="InterPro" id="IPR013320">
    <property type="entry name" value="ConA-like_dom_sf"/>
</dbReference>
<dbReference type="PROSITE" id="PS50825">
    <property type="entry name" value="HYR"/>
    <property type="match status" value="1"/>
</dbReference>
<dbReference type="InterPro" id="IPR043555">
    <property type="entry name" value="SRPX-like"/>
</dbReference>
<evidence type="ECO:0000256" key="2">
    <source>
        <dbReference type="ARBA" id="ARBA00022737"/>
    </source>
</evidence>
<comment type="caution">
    <text evidence="6">The sequence shown here is derived from an EMBL/GenBank/DDBJ whole genome shotgun (WGS) entry which is preliminary data.</text>
</comment>
<dbReference type="Proteomes" id="UP001501496">
    <property type="component" value="Unassembled WGS sequence"/>
</dbReference>
<dbReference type="EMBL" id="BAABCA010000005">
    <property type="protein sequence ID" value="GAA4237238.1"/>
    <property type="molecule type" value="Genomic_DNA"/>
</dbReference>
<accession>A0ABP8CBR5</accession>
<name>A0ABP8CBR5_9FLAO</name>
<dbReference type="PROSITE" id="PS51762">
    <property type="entry name" value="GH16_2"/>
    <property type="match status" value="1"/>
</dbReference>
<evidence type="ECO:0000256" key="1">
    <source>
        <dbReference type="ARBA" id="ARBA00006865"/>
    </source>
</evidence>
<reference evidence="7" key="1">
    <citation type="journal article" date="2019" name="Int. J. Syst. Evol. Microbiol.">
        <title>The Global Catalogue of Microorganisms (GCM) 10K type strain sequencing project: providing services to taxonomists for standard genome sequencing and annotation.</title>
        <authorList>
            <consortium name="The Broad Institute Genomics Platform"/>
            <consortium name="The Broad Institute Genome Sequencing Center for Infectious Disease"/>
            <person name="Wu L."/>
            <person name="Ma J."/>
        </authorList>
    </citation>
    <scope>NUCLEOTIDE SEQUENCE [LARGE SCALE GENOMIC DNA]</scope>
    <source>
        <strain evidence="7">JCM 17630</strain>
    </source>
</reference>
<keyword evidence="2" id="KW-0677">Repeat</keyword>
<dbReference type="PANTHER" id="PTHR46343">
    <property type="entry name" value="HYR DOMAIN-CONTAINING PROTEIN"/>
    <property type="match status" value="1"/>
</dbReference>
<dbReference type="Pfam" id="PF02494">
    <property type="entry name" value="HYR"/>
    <property type="match status" value="1"/>
</dbReference>
<feature type="signal peptide" evidence="3">
    <location>
        <begin position="1"/>
        <end position="24"/>
    </location>
</feature>
<evidence type="ECO:0000259" key="4">
    <source>
        <dbReference type="PROSITE" id="PS50825"/>
    </source>
</evidence>
<keyword evidence="3" id="KW-0732">Signal</keyword>
<dbReference type="Gene3D" id="2.60.120.200">
    <property type="match status" value="1"/>
</dbReference>
<dbReference type="InterPro" id="IPR003410">
    <property type="entry name" value="HYR_dom"/>
</dbReference>
<evidence type="ECO:0008006" key="8">
    <source>
        <dbReference type="Google" id="ProtNLM"/>
    </source>
</evidence>
<evidence type="ECO:0000256" key="3">
    <source>
        <dbReference type="SAM" id="SignalP"/>
    </source>
</evidence>
<evidence type="ECO:0000259" key="5">
    <source>
        <dbReference type="PROSITE" id="PS51762"/>
    </source>
</evidence>
<keyword evidence="7" id="KW-1185">Reference proteome</keyword>